<dbReference type="PANTHER" id="PTHR30160">
    <property type="entry name" value="TETRAACYLDISACCHARIDE 4'-KINASE-RELATED"/>
    <property type="match status" value="1"/>
</dbReference>
<dbReference type="AlphaFoldDB" id="A0A0K6IX57"/>
<dbReference type="Pfam" id="PF01075">
    <property type="entry name" value="Glyco_transf_9"/>
    <property type="match status" value="1"/>
</dbReference>
<evidence type="ECO:0000256" key="1">
    <source>
        <dbReference type="ARBA" id="ARBA00004515"/>
    </source>
</evidence>
<dbReference type="CDD" id="cd03789">
    <property type="entry name" value="GT9_LPS_heptosyltransferase"/>
    <property type="match status" value="1"/>
</dbReference>
<keyword evidence="5" id="KW-0328">Glycosyltransferase</keyword>
<evidence type="ECO:0000256" key="13">
    <source>
        <dbReference type="ARBA" id="ARBA00049201"/>
    </source>
</evidence>
<evidence type="ECO:0000256" key="11">
    <source>
        <dbReference type="ARBA" id="ARBA00044190"/>
    </source>
</evidence>
<dbReference type="OrthoDB" id="9767552at2"/>
<dbReference type="EMBL" id="CYHH01000010">
    <property type="protein sequence ID" value="CUB07668.1"/>
    <property type="molecule type" value="Genomic_DNA"/>
</dbReference>
<dbReference type="Proteomes" id="UP000182108">
    <property type="component" value="Unassembled WGS sequence"/>
</dbReference>
<evidence type="ECO:0000256" key="4">
    <source>
        <dbReference type="ARBA" id="ARBA00022519"/>
    </source>
</evidence>
<accession>A0A0K6IX57</accession>
<proteinExistence type="inferred from homology"/>
<comment type="catalytic activity">
    <reaction evidence="13">
        <text>an alpha-Kdo-(2-&gt;4)-alpha-Kdo-(2-&gt;6)-lipid A + ADP-L-glycero-beta-D-manno-heptose = an L-alpha-D-Hep-(1-&gt;5)-[alpha-Kdo-(2-&gt;4)]-alpha-Kdo-(2-&gt;6)-lipid A + ADP + H(+)</text>
        <dbReference type="Rhea" id="RHEA:74067"/>
        <dbReference type="ChEBI" id="CHEBI:15378"/>
        <dbReference type="ChEBI" id="CHEBI:61506"/>
        <dbReference type="ChEBI" id="CHEBI:176431"/>
        <dbReference type="ChEBI" id="CHEBI:193068"/>
        <dbReference type="ChEBI" id="CHEBI:456216"/>
        <dbReference type="EC" id="2.4.99.23"/>
    </reaction>
</comment>
<dbReference type="InterPro" id="IPR051199">
    <property type="entry name" value="LPS_LOS_Heptosyltrfase"/>
</dbReference>
<dbReference type="InterPro" id="IPR002201">
    <property type="entry name" value="Glyco_trans_9"/>
</dbReference>
<dbReference type="GO" id="GO:0008713">
    <property type="term" value="F:ADP-heptose-lipopolysaccharide heptosyltransferase activity"/>
    <property type="evidence" value="ECO:0007669"/>
    <property type="project" value="TreeGrafter"/>
</dbReference>
<comment type="pathway">
    <text evidence="2">Bacterial outer membrane biogenesis; LPS core biosynthesis.</text>
</comment>
<keyword evidence="6 14" id="KW-0808">Transferase</keyword>
<dbReference type="GO" id="GO:0005886">
    <property type="term" value="C:plasma membrane"/>
    <property type="evidence" value="ECO:0007669"/>
    <property type="project" value="UniProtKB-SubCell"/>
</dbReference>
<evidence type="ECO:0000256" key="3">
    <source>
        <dbReference type="ARBA" id="ARBA00022475"/>
    </source>
</evidence>
<evidence type="ECO:0000256" key="5">
    <source>
        <dbReference type="ARBA" id="ARBA00022676"/>
    </source>
</evidence>
<dbReference type="Gene3D" id="3.40.50.2000">
    <property type="entry name" value="Glycogen Phosphorylase B"/>
    <property type="match status" value="2"/>
</dbReference>
<comment type="similarity">
    <text evidence="9">Belongs to the glycosyltransferase 9 family.</text>
</comment>
<keyword evidence="3" id="KW-1003">Cell membrane</keyword>
<organism evidence="14 15">
    <name type="scientific">Tepidiphilus thermophilus</name>
    <dbReference type="NCBI Taxonomy" id="876478"/>
    <lineage>
        <taxon>Bacteria</taxon>
        <taxon>Pseudomonadati</taxon>
        <taxon>Pseudomonadota</taxon>
        <taxon>Hydrogenophilia</taxon>
        <taxon>Hydrogenophilales</taxon>
        <taxon>Hydrogenophilaceae</taxon>
        <taxon>Tepidiphilus</taxon>
    </lineage>
</organism>
<evidence type="ECO:0000256" key="2">
    <source>
        <dbReference type="ARBA" id="ARBA00004713"/>
    </source>
</evidence>
<gene>
    <name evidence="14" type="ORF">Ga0061068_11022</name>
</gene>
<evidence type="ECO:0000256" key="7">
    <source>
        <dbReference type="ARBA" id="ARBA00022985"/>
    </source>
</evidence>
<dbReference type="GO" id="GO:0009244">
    <property type="term" value="P:lipopolysaccharide core region biosynthetic process"/>
    <property type="evidence" value="ECO:0007669"/>
    <property type="project" value="InterPro"/>
</dbReference>
<comment type="subcellular location">
    <subcellularLocation>
        <location evidence="1">Cell inner membrane</location>
        <topology evidence="1">Peripheral membrane protein</topology>
        <orientation evidence="1">Cytoplasmic side</orientation>
    </subcellularLocation>
</comment>
<dbReference type="InterPro" id="IPR011908">
    <property type="entry name" value="LipoPS_heptosylTferase-I"/>
</dbReference>
<keyword evidence="8" id="KW-0472">Membrane</keyword>
<evidence type="ECO:0000313" key="15">
    <source>
        <dbReference type="Proteomes" id="UP000182108"/>
    </source>
</evidence>
<evidence type="ECO:0000256" key="10">
    <source>
        <dbReference type="ARBA" id="ARBA00044041"/>
    </source>
</evidence>
<evidence type="ECO:0000256" key="8">
    <source>
        <dbReference type="ARBA" id="ARBA00023136"/>
    </source>
</evidence>
<dbReference type="EC" id="2.4.99.23" evidence="10"/>
<name>A0A0K6IX57_9PROT</name>
<keyword evidence="15" id="KW-1185">Reference proteome</keyword>
<dbReference type="NCBIfam" id="TIGR02193">
    <property type="entry name" value="heptsyl_trn_I"/>
    <property type="match status" value="1"/>
</dbReference>
<evidence type="ECO:0000313" key="14">
    <source>
        <dbReference type="EMBL" id="CUB07668.1"/>
    </source>
</evidence>
<dbReference type="SUPFAM" id="SSF53756">
    <property type="entry name" value="UDP-Glycosyltransferase/glycogen phosphorylase"/>
    <property type="match status" value="1"/>
</dbReference>
<dbReference type="PANTHER" id="PTHR30160:SF19">
    <property type="entry name" value="LIPOPOLYSACCHARIDE HEPTOSYLTRANSFERASE 1"/>
    <property type="match status" value="1"/>
</dbReference>
<evidence type="ECO:0000256" key="6">
    <source>
        <dbReference type="ARBA" id="ARBA00022679"/>
    </source>
</evidence>
<sequence>MPRLLLIKTSSLGDVIHNLPILADIRVHHPDMRFDWVVEESFADIPALHPAVDHVFPVAIRRWRRSLFSAATWREIAAVRQRLRACRYDLVLDSQGLLKSALIALQARGERHGYDRRSIREPLAALFYPHRHTVSRALHAVTRNRLLAAAALGYPPPQTAPDYGIRPPRQPLPLELPPCYAVALHASSRDSKLWPQTHWVELGRTLAAAGVPLVLPWGNERERERAQAIAAQVPHALVLPRLRLAQLATLLAGAWAVVGVDTGLVHLAAALDVPTVALYTDTDPQRTGVFPGRAQSAINLGGVGQVPAPAAVLEALERLDRPPAMSRHSG</sequence>
<dbReference type="GO" id="GO:0005829">
    <property type="term" value="C:cytosol"/>
    <property type="evidence" value="ECO:0007669"/>
    <property type="project" value="TreeGrafter"/>
</dbReference>
<evidence type="ECO:0000256" key="12">
    <source>
        <dbReference type="ARBA" id="ARBA00044330"/>
    </source>
</evidence>
<keyword evidence="4" id="KW-0997">Cell inner membrane</keyword>
<protein>
    <recommendedName>
        <fullName evidence="11">Lipopolysaccharide heptosyltransferase 1</fullName>
        <ecNumber evidence="10">2.4.99.23</ecNumber>
    </recommendedName>
    <alternativeName>
        <fullName evidence="12">ADP-heptose:lipopolysaccharide heptosyltransferase I</fullName>
    </alternativeName>
</protein>
<keyword evidence="7" id="KW-0448">Lipopolysaccharide biosynthesis</keyword>
<dbReference type="RefSeq" id="WP_055423987.1">
    <property type="nucleotide sequence ID" value="NZ_CYHH01000010.1"/>
</dbReference>
<reference evidence="15" key="1">
    <citation type="submission" date="2015-08" db="EMBL/GenBank/DDBJ databases">
        <authorList>
            <person name="Babu N.S."/>
            <person name="Beckwith C.J."/>
            <person name="Beseler K.G."/>
            <person name="Brison A."/>
            <person name="Carone J.V."/>
            <person name="Caskin T.P."/>
            <person name="Diamond M."/>
            <person name="Durham M.E."/>
            <person name="Foxe J.M."/>
            <person name="Go M."/>
            <person name="Henderson B.A."/>
            <person name="Jones I.B."/>
            <person name="McGettigan J.A."/>
            <person name="Micheletti S.J."/>
            <person name="Nasrallah M.E."/>
            <person name="Ortiz D."/>
            <person name="Piller C.R."/>
            <person name="Privatt S.R."/>
            <person name="Schneider S.L."/>
            <person name="Sharp S."/>
            <person name="Smith T.C."/>
            <person name="Stanton J.D."/>
            <person name="Ullery H.E."/>
            <person name="Wilson R.J."/>
            <person name="Serrano M.G."/>
            <person name="Buck G."/>
            <person name="Lee V."/>
            <person name="Wang Y."/>
            <person name="Carvalho R."/>
            <person name="Voegtly L."/>
            <person name="Shi R."/>
            <person name="Duckworth R."/>
            <person name="Johnson A."/>
            <person name="Loviza R."/>
            <person name="Walstead R."/>
            <person name="Shah Z."/>
            <person name="Kiflezghi M."/>
            <person name="Wade K."/>
            <person name="Ball S.L."/>
            <person name="Bradley K.W."/>
            <person name="Asai D.J."/>
            <person name="Bowman C.A."/>
            <person name="Russell D.A."/>
            <person name="Pope W.H."/>
            <person name="Jacobs-Sera D."/>
            <person name="Hendrix R.W."/>
            <person name="Hatfull G.F."/>
        </authorList>
    </citation>
    <scope>NUCLEOTIDE SEQUENCE [LARGE SCALE GENOMIC DNA]</scope>
    <source>
        <strain evidence="15">JCM 19170</strain>
    </source>
</reference>
<evidence type="ECO:0000256" key="9">
    <source>
        <dbReference type="ARBA" id="ARBA00043995"/>
    </source>
</evidence>